<feature type="transmembrane region" description="Helical" evidence="8">
    <location>
        <begin position="20"/>
        <end position="38"/>
    </location>
</feature>
<reference evidence="10" key="1">
    <citation type="submission" date="2020-05" db="EMBL/GenBank/DDBJ databases">
        <authorList>
            <person name="Chiriac C."/>
            <person name="Salcher M."/>
            <person name="Ghai R."/>
            <person name="Kavagutti S V."/>
        </authorList>
    </citation>
    <scope>NUCLEOTIDE SEQUENCE</scope>
</reference>
<dbReference type="Pfam" id="PF20154">
    <property type="entry name" value="LNT_N"/>
    <property type="match status" value="1"/>
</dbReference>
<dbReference type="SUPFAM" id="SSF56317">
    <property type="entry name" value="Carbon-nitrogen hydrolase"/>
    <property type="match status" value="1"/>
</dbReference>
<keyword evidence="6 8" id="KW-0472">Membrane</keyword>
<dbReference type="AlphaFoldDB" id="A0A6J6Z1W6"/>
<dbReference type="Pfam" id="PF00795">
    <property type="entry name" value="CN_hydrolase"/>
    <property type="match status" value="1"/>
</dbReference>
<dbReference type="EMBL" id="CAFABB010000006">
    <property type="protein sequence ID" value="CAB4814584.1"/>
    <property type="molecule type" value="Genomic_DNA"/>
</dbReference>
<dbReference type="InterPro" id="IPR036526">
    <property type="entry name" value="C-N_Hydrolase_sf"/>
</dbReference>
<organism evidence="10">
    <name type="scientific">freshwater metagenome</name>
    <dbReference type="NCBI Taxonomy" id="449393"/>
    <lineage>
        <taxon>unclassified sequences</taxon>
        <taxon>metagenomes</taxon>
        <taxon>ecological metagenomes</taxon>
    </lineage>
</organism>
<feature type="transmembrane region" description="Helical" evidence="8">
    <location>
        <begin position="100"/>
        <end position="119"/>
    </location>
</feature>
<evidence type="ECO:0000256" key="4">
    <source>
        <dbReference type="ARBA" id="ARBA00022692"/>
    </source>
</evidence>
<feature type="transmembrane region" description="Helical" evidence="8">
    <location>
        <begin position="74"/>
        <end position="93"/>
    </location>
</feature>
<dbReference type="Gene3D" id="3.60.110.10">
    <property type="entry name" value="Carbon-nitrogen hydrolase"/>
    <property type="match status" value="1"/>
</dbReference>
<accession>A0A6J6Z1W6</accession>
<keyword evidence="3" id="KW-0808">Transferase</keyword>
<evidence type="ECO:0000256" key="1">
    <source>
        <dbReference type="ARBA" id="ARBA00004651"/>
    </source>
</evidence>
<proteinExistence type="inferred from homology"/>
<evidence type="ECO:0000256" key="2">
    <source>
        <dbReference type="ARBA" id="ARBA00022475"/>
    </source>
</evidence>
<feature type="transmembrane region" description="Helical" evidence="8">
    <location>
        <begin position="50"/>
        <end position="68"/>
    </location>
</feature>
<evidence type="ECO:0000256" key="8">
    <source>
        <dbReference type="SAM" id="Phobius"/>
    </source>
</evidence>
<dbReference type="PANTHER" id="PTHR38686">
    <property type="entry name" value="APOLIPOPROTEIN N-ACYLTRANSFERASE"/>
    <property type="match status" value="1"/>
</dbReference>
<dbReference type="NCBIfam" id="TIGR00546">
    <property type="entry name" value="lnt"/>
    <property type="match status" value="1"/>
</dbReference>
<dbReference type="PANTHER" id="PTHR38686:SF1">
    <property type="entry name" value="APOLIPOPROTEIN N-ACYLTRANSFERASE"/>
    <property type="match status" value="1"/>
</dbReference>
<dbReference type="CDD" id="cd07571">
    <property type="entry name" value="ALP_N-acyl_transferase"/>
    <property type="match status" value="1"/>
</dbReference>
<comment type="subcellular location">
    <subcellularLocation>
        <location evidence="1">Cell membrane</location>
        <topology evidence="1">Multi-pass membrane protein</topology>
    </subcellularLocation>
</comment>
<dbReference type="GO" id="GO:0005886">
    <property type="term" value="C:plasma membrane"/>
    <property type="evidence" value="ECO:0007669"/>
    <property type="project" value="UniProtKB-SubCell"/>
</dbReference>
<name>A0A6J6Z1W6_9ZZZZ</name>
<dbReference type="InterPro" id="IPR045378">
    <property type="entry name" value="LNT_N"/>
</dbReference>
<dbReference type="GO" id="GO:0042158">
    <property type="term" value="P:lipoprotein biosynthetic process"/>
    <property type="evidence" value="ECO:0007669"/>
    <property type="project" value="InterPro"/>
</dbReference>
<feature type="domain" description="CN hydrolase" evidence="9">
    <location>
        <begin position="187"/>
        <end position="426"/>
    </location>
</feature>
<evidence type="ECO:0000256" key="5">
    <source>
        <dbReference type="ARBA" id="ARBA00022989"/>
    </source>
</evidence>
<protein>
    <submittedName>
        <fullName evidence="10">Unannotated protein</fullName>
    </submittedName>
</protein>
<dbReference type="HAMAP" id="MF_01148">
    <property type="entry name" value="Lnt"/>
    <property type="match status" value="1"/>
</dbReference>
<evidence type="ECO:0000259" key="9">
    <source>
        <dbReference type="PROSITE" id="PS50263"/>
    </source>
</evidence>
<evidence type="ECO:0000313" key="10">
    <source>
        <dbReference type="EMBL" id="CAB4814584.1"/>
    </source>
</evidence>
<sequence length="460" mass="51323">MMNLLKSLVAGLIGSLAFEPFAIWAFAIISLGLWYQLISKQHFKQRLQTSYSFGLGVLLPTQMWTGIYVGNLPWLILCVAQACFFMIPAIFVGKAKKFNQIAFICSYVIMELTLRTLPFTGFGWSRLAFSQVDSPLSSIYPLLGVAAVGVFLAWVATVRNLKTFLYPALIILCASFIPTPVSIDGSVRIALVQGGVVNLGLDFNDKPKEVFLRHLNQTQNSILPNQVDLIVWPENAVDVDILKNKDVMQAITDLSLKLKTPIMIGGVTNSPNPRNQSMLFEPNLKQVYTKRYLTPFGEYLPLRTLAEKLSPYAKQINDFDAGSNSVVFRIDNNEFRTLICYELLDDRFSVENDKDFLLIQTNNATFGDTVQLDQQLNIGQVRAAESARNIGYVSTTGTTSFINRDGKIEAQLEKFSPGTLVSEINISSGSTYAQRYGWLVEPLAIIALLVLLMVRRRGSQ</sequence>
<evidence type="ECO:0000256" key="3">
    <source>
        <dbReference type="ARBA" id="ARBA00022679"/>
    </source>
</evidence>
<gene>
    <name evidence="10" type="ORF">UFOPK3162_00090</name>
</gene>
<feature type="transmembrane region" description="Helical" evidence="8">
    <location>
        <begin position="139"/>
        <end position="157"/>
    </location>
</feature>
<keyword evidence="7" id="KW-0012">Acyltransferase</keyword>
<dbReference type="InterPro" id="IPR004563">
    <property type="entry name" value="Apolipo_AcylTrfase"/>
</dbReference>
<feature type="transmembrane region" description="Helical" evidence="8">
    <location>
        <begin position="436"/>
        <end position="454"/>
    </location>
</feature>
<dbReference type="GO" id="GO:0016410">
    <property type="term" value="F:N-acyltransferase activity"/>
    <property type="evidence" value="ECO:0007669"/>
    <property type="project" value="InterPro"/>
</dbReference>
<keyword evidence="4 8" id="KW-0812">Transmembrane</keyword>
<evidence type="ECO:0000256" key="7">
    <source>
        <dbReference type="ARBA" id="ARBA00023315"/>
    </source>
</evidence>
<keyword evidence="5 8" id="KW-1133">Transmembrane helix</keyword>
<dbReference type="PROSITE" id="PS50263">
    <property type="entry name" value="CN_HYDROLASE"/>
    <property type="match status" value="1"/>
</dbReference>
<evidence type="ECO:0000256" key="6">
    <source>
        <dbReference type="ARBA" id="ARBA00023136"/>
    </source>
</evidence>
<feature type="transmembrane region" description="Helical" evidence="8">
    <location>
        <begin position="164"/>
        <end position="183"/>
    </location>
</feature>
<dbReference type="InterPro" id="IPR003010">
    <property type="entry name" value="C-N_Hydrolase"/>
</dbReference>
<keyword evidence="2" id="KW-1003">Cell membrane</keyword>